<dbReference type="Gene3D" id="1.20.120.670">
    <property type="entry name" value="N-acetyl-b-d-glucoasminidase"/>
    <property type="match status" value="1"/>
</dbReference>
<dbReference type="RefSeq" id="XP_014161085.1">
    <property type="nucleotide sequence ID" value="XM_014305610.1"/>
</dbReference>
<dbReference type="Pfam" id="PF12972">
    <property type="entry name" value="NAGLU_C"/>
    <property type="match status" value="1"/>
</dbReference>
<dbReference type="eggNOG" id="KOG2233">
    <property type="taxonomic scope" value="Eukaryota"/>
</dbReference>
<dbReference type="AlphaFoldDB" id="A0A0L0GFX6"/>
<evidence type="ECO:0000313" key="3">
    <source>
        <dbReference type="Proteomes" id="UP000054560"/>
    </source>
</evidence>
<dbReference type="InterPro" id="IPR007781">
    <property type="entry name" value="NAGLU"/>
</dbReference>
<dbReference type="GeneID" id="25901215"/>
<dbReference type="PANTHER" id="PTHR12872">
    <property type="entry name" value="ALPHA-N-ACETYLGLUCOSAMINIDASE"/>
    <property type="match status" value="1"/>
</dbReference>
<organism evidence="2 3">
    <name type="scientific">Sphaeroforma arctica JP610</name>
    <dbReference type="NCBI Taxonomy" id="667725"/>
    <lineage>
        <taxon>Eukaryota</taxon>
        <taxon>Ichthyosporea</taxon>
        <taxon>Ichthyophonida</taxon>
        <taxon>Sphaeroforma</taxon>
    </lineage>
</organism>
<dbReference type="STRING" id="667725.A0A0L0GFX6"/>
<dbReference type="PANTHER" id="PTHR12872:SF1">
    <property type="entry name" value="ALPHA-N-ACETYLGLUCOSAMINIDASE"/>
    <property type="match status" value="1"/>
</dbReference>
<keyword evidence="3" id="KW-1185">Reference proteome</keyword>
<dbReference type="OrthoDB" id="64736at2759"/>
<evidence type="ECO:0000313" key="2">
    <source>
        <dbReference type="EMBL" id="KNC87183.1"/>
    </source>
</evidence>
<accession>A0A0L0GFX6</accession>
<proteinExistence type="predicted"/>
<sequence length="168" mass="19821">MALMRTIDSKTSSVAERQRKVKAHRDAMHTLVSDLHVLLSTDRQTMLGPWIADARRMGHGDANMTALLEFNARNQVTMWGPDGGLQDYAAKLWAGLLLDYYWPRWEFYFKYLQCSIATGKPFDQNAYDKERRVHEKRWQTQPNTYTTMPVGEPVFISRYIYLKHYYYQ</sequence>
<dbReference type="InterPro" id="IPR024732">
    <property type="entry name" value="NAGLU_C"/>
</dbReference>
<dbReference type="Proteomes" id="UP000054560">
    <property type="component" value="Unassembled WGS sequence"/>
</dbReference>
<name>A0A0L0GFX6_9EUKA</name>
<feature type="domain" description="Alpha-N-acetylglucosaminidase C-terminal" evidence="1">
    <location>
        <begin position="16"/>
        <end position="163"/>
    </location>
</feature>
<gene>
    <name evidence="2" type="ORF">SARC_00711</name>
</gene>
<reference evidence="2 3" key="1">
    <citation type="submission" date="2011-02" db="EMBL/GenBank/DDBJ databases">
        <title>The Genome Sequence of Sphaeroforma arctica JP610.</title>
        <authorList>
            <consortium name="The Broad Institute Genome Sequencing Platform"/>
            <person name="Russ C."/>
            <person name="Cuomo C."/>
            <person name="Young S.K."/>
            <person name="Zeng Q."/>
            <person name="Gargeya S."/>
            <person name="Alvarado L."/>
            <person name="Berlin A."/>
            <person name="Chapman S.B."/>
            <person name="Chen Z."/>
            <person name="Freedman E."/>
            <person name="Gellesch M."/>
            <person name="Goldberg J."/>
            <person name="Griggs A."/>
            <person name="Gujja S."/>
            <person name="Heilman E."/>
            <person name="Heiman D."/>
            <person name="Howarth C."/>
            <person name="Mehta T."/>
            <person name="Neiman D."/>
            <person name="Pearson M."/>
            <person name="Roberts A."/>
            <person name="Saif S."/>
            <person name="Shea T."/>
            <person name="Shenoy N."/>
            <person name="Sisk P."/>
            <person name="Stolte C."/>
            <person name="Sykes S."/>
            <person name="White J."/>
            <person name="Yandava C."/>
            <person name="Burger G."/>
            <person name="Gray M.W."/>
            <person name="Holland P.W.H."/>
            <person name="King N."/>
            <person name="Lang F.B.F."/>
            <person name="Roger A.J."/>
            <person name="Ruiz-Trillo I."/>
            <person name="Haas B."/>
            <person name="Nusbaum C."/>
            <person name="Birren B."/>
        </authorList>
    </citation>
    <scope>NUCLEOTIDE SEQUENCE [LARGE SCALE GENOMIC DNA]</scope>
    <source>
        <strain evidence="2 3">JP610</strain>
    </source>
</reference>
<evidence type="ECO:0000259" key="1">
    <source>
        <dbReference type="Pfam" id="PF12972"/>
    </source>
</evidence>
<protein>
    <recommendedName>
        <fullName evidence="1">Alpha-N-acetylglucosaminidase C-terminal domain-containing protein</fullName>
    </recommendedName>
</protein>
<dbReference type="EMBL" id="KQ241620">
    <property type="protein sequence ID" value="KNC87183.1"/>
    <property type="molecule type" value="Genomic_DNA"/>
</dbReference>